<dbReference type="AlphaFoldDB" id="A0A8K0DC10"/>
<protein>
    <submittedName>
        <fullName evidence="1">Uncharacterized protein</fullName>
    </submittedName>
</protein>
<organism evidence="1 2">
    <name type="scientific">Ignelater luminosus</name>
    <name type="common">Cucubano</name>
    <name type="synonym">Pyrophorus luminosus</name>
    <dbReference type="NCBI Taxonomy" id="2038154"/>
    <lineage>
        <taxon>Eukaryota</taxon>
        <taxon>Metazoa</taxon>
        <taxon>Ecdysozoa</taxon>
        <taxon>Arthropoda</taxon>
        <taxon>Hexapoda</taxon>
        <taxon>Insecta</taxon>
        <taxon>Pterygota</taxon>
        <taxon>Neoptera</taxon>
        <taxon>Endopterygota</taxon>
        <taxon>Coleoptera</taxon>
        <taxon>Polyphaga</taxon>
        <taxon>Elateriformia</taxon>
        <taxon>Elateroidea</taxon>
        <taxon>Elateridae</taxon>
        <taxon>Agrypninae</taxon>
        <taxon>Pyrophorini</taxon>
        <taxon>Ignelater</taxon>
    </lineage>
</organism>
<name>A0A8K0DC10_IGNLU</name>
<comment type="caution">
    <text evidence="1">The sequence shown here is derived from an EMBL/GenBank/DDBJ whole genome shotgun (WGS) entry which is preliminary data.</text>
</comment>
<evidence type="ECO:0000313" key="1">
    <source>
        <dbReference type="EMBL" id="KAF2900202.1"/>
    </source>
</evidence>
<reference evidence="1" key="1">
    <citation type="submission" date="2019-08" db="EMBL/GenBank/DDBJ databases">
        <title>The genome of the North American firefly Photinus pyralis.</title>
        <authorList>
            <consortium name="Photinus pyralis genome working group"/>
            <person name="Fallon T.R."/>
            <person name="Sander Lower S.E."/>
            <person name="Weng J.-K."/>
        </authorList>
    </citation>
    <scope>NUCLEOTIDE SEQUENCE</scope>
    <source>
        <strain evidence="1">TRF0915ILg1</strain>
        <tissue evidence="1">Whole body</tissue>
    </source>
</reference>
<accession>A0A8K0DC10</accession>
<dbReference type="EMBL" id="VTPC01002345">
    <property type="protein sequence ID" value="KAF2900202.1"/>
    <property type="molecule type" value="Genomic_DNA"/>
</dbReference>
<evidence type="ECO:0000313" key="2">
    <source>
        <dbReference type="Proteomes" id="UP000801492"/>
    </source>
</evidence>
<gene>
    <name evidence="1" type="ORF">ILUMI_05997</name>
</gene>
<sequence length="68" mass="8040">MSSARLPEYSRGTFSTNSSYRLQDLPLLHRITKVTQNYHQRPCLVLHVEPARSIDRNFAFLFQQYLNI</sequence>
<dbReference type="Proteomes" id="UP000801492">
    <property type="component" value="Unassembled WGS sequence"/>
</dbReference>
<proteinExistence type="predicted"/>
<keyword evidence="2" id="KW-1185">Reference proteome</keyword>